<evidence type="ECO:0000256" key="6">
    <source>
        <dbReference type="PROSITE-ProRule" id="PRU01023"/>
    </source>
</evidence>
<evidence type="ECO:0000256" key="5">
    <source>
        <dbReference type="ARBA" id="ARBA00022884"/>
    </source>
</evidence>
<dbReference type="Gene3D" id="3.40.50.150">
    <property type="entry name" value="Vaccinia Virus protein VP39"/>
    <property type="match status" value="1"/>
</dbReference>
<feature type="active site" description="Nucleophile" evidence="6">
    <location>
        <position position="236"/>
    </location>
</feature>
<feature type="binding site" evidence="6">
    <location>
        <position position="138"/>
    </location>
    <ligand>
        <name>S-adenosyl-L-methionine</name>
        <dbReference type="ChEBI" id="CHEBI:59789"/>
    </ligand>
</feature>
<name>A0ABV8K0F6_9BACL</name>
<keyword evidence="4 6" id="KW-0949">S-adenosyl-L-methionine</keyword>
<proteinExistence type="inferred from homology"/>
<keyword evidence="3 6" id="KW-0808">Transferase</keyword>
<dbReference type="GO" id="GO:0008168">
    <property type="term" value="F:methyltransferase activity"/>
    <property type="evidence" value="ECO:0007669"/>
    <property type="project" value="UniProtKB-KW"/>
</dbReference>
<dbReference type="CDD" id="cd21147">
    <property type="entry name" value="RsmF_methylt_CTD1"/>
    <property type="match status" value="1"/>
</dbReference>
<dbReference type="Gene3D" id="3.30.70.1170">
    <property type="entry name" value="Sun protein, domain 3"/>
    <property type="match status" value="1"/>
</dbReference>
<evidence type="ECO:0000256" key="4">
    <source>
        <dbReference type="ARBA" id="ARBA00022691"/>
    </source>
</evidence>
<dbReference type="Proteomes" id="UP001595715">
    <property type="component" value="Unassembled WGS sequence"/>
</dbReference>
<dbReference type="InterPro" id="IPR031341">
    <property type="entry name" value="Methyltr_RsmF_N"/>
</dbReference>
<sequence>MRATLPEAYLNQMKHLLGPEFDAFLTSYEQPRTFGLRVNPLKSAAWPSVQGALTDAFGLEPIPWCETGRYYDEQARPGKHPYHAAGLYYIQEPSAMTAAELLDVRPGLTVLDLAAAPGGKTTQIAGKMDGEGLLIANEIHPARAKILSENVERCGIVNAVVTNAGPDELSKRFPHFFDRIMLDAPCSGEGMFRKDEGAVSEWSPSHVAMCAARQADILEHAAAMLKPGGRMVYSTCTFNRAENEDAMQAFCRLHPEFELVLTERVWPHLARGEGHFVAVLLKSESAQPQPEAQDRKPGRRGKSAAAGSLLKAEMALFQAFVQESLPQGKTLAPGEPIRFGDALYWLPYGSAEGRFTSAELQGLKVPRPGLHLCDIRKNRVEPSHALAMALPASAAKWTQSYAPDAPEIAAYLRGETLAASAGSAGWGLIAVDGLPLGWGKASAGMVKNHLPKGLRLFK</sequence>
<dbReference type="Pfam" id="PF13636">
    <property type="entry name" value="Methyltranf_PUA"/>
    <property type="match status" value="1"/>
</dbReference>
<dbReference type="InterPro" id="IPR029063">
    <property type="entry name" value="SAM-dependent_MTases_sf"/>
</dbReference>
<feature type="domain" description="SAM-dependent MTase RsmB/NOP-type" evidence="7">
    <location>
        <begin position="24"/>
        <end position="297"/>
    </location>
</feature>
<keyword evidence="2 6" id="KW-0489">Methyltransferase</keyword>
<dbReference type="RefSeq" id="WP_377718711.1">
    <property type="nucleotide sequence ID" value="NZ_JBHSAM010000020.1"/>
</dbReference>
<dbReference type="GO" id="GO:0032259">
    <property type="term" value="P:methylation"/>
    <property type="evidence" value="ECO:0007669"/>
    <property type="project" value="UniProtKB-KW"/>
</dbReference>
<dbReference type="Pfam" id="PF01189">
    <property type="entry name" value="Methyltr_RsmB-F"/>
    <property type="match status" value="1"/>
</dbReference>
<gene>
    <name evidence="8" type="ORF">ACFOZ8_10345</name>
</gene>
<keyword evidence="5 6" id="KW-0694">RNA-binding</keyword>
<dbReference type="InterPro" id="IPR001678">
    <property type="entry name" value="MeTrfase_RsmB-F_NOP2_dom"/>
</dbReference>
<evidence type="ECO:0000256" key="1">
    <source>
        <dbReference type="ARBA" id="ARBA00022490"/>
    </source>
</evidence>
<dbReference type="InterPro" id="IPR049560">
    <property type="entry name" value="MeTrfase_RsmB-F_NOP2_cat"/>
</dbReference>
<evidence type="ECO:0000256" key="3">
    <source>
        <dbReference type="ARBA" id="ARBA00022679"/>
    </source>
</evidence>
<dbReference type="Pfam" id="PF17126">
    <property type="entry name" value="RsmF_methylt_CI"/>
    <property type="match status" value="1"/>
</dbReference>
<comment type="caution">
    <text evidence="8">The sequence shown here is derived from an EMBL/GenBank/DDBJ whole genome shotgun (WGS) entry which is preliminary data.</text>
</comment>
<dbReference type="PANTHER" id="PTHR22807">
    <property type="entry name" value="NOP2 YEAST -RELATED NOL1/NOP2/FMU SUN DOMAIN-CONTAINING"/>
    <property type="match status" value="1"/>
</dbReference>
<evidence type="ECO:0000313" key="9">
    <source>
        <dbReference type="Proteomes" id="UP001595715"/>
    </source>
</evidence>
<feature type="binding site" evidence="6">
    <location>
        <position position="183"/>
    </location>
    <ligand>
        <name>S-adenosyl-L-methionine</name>
        <dbReference type="ChEBI" id="CHEBI:59789"/>
    </ligand>
</feature>
<dbReference type="InterPro" id="IPR031340">
    <property type="entry name" value="RsmF_methylt_CI"/>
</dbReference>
<evidence type="ECO:0000259" key="7">
    <source>
        <dbReference type="PROSITE" id="PS51686"/>
    </source>
</evidence>
<dbReference type="InterPro" id="IPR027391">
    <property type="entry name" value="Nol1_Nop2_Fmu_2"/>
</dbReference>
<evidence type="ECO:0000313" key="8">
    <source>
        <dbReference type="EMBL" id="MFC4100061.1"/>
    </source>
</evidence>
<accession>A0ABV8K0F6</accession>
<dbReference type="InterPro" id="IPR023267">
    <property type="entry name" value="RCMT"/>
</dbReference>
<protein>
    <submittedName>
        <fullName evidence="8">RsmF rRNA methyltransferase first C-terminal domain-containing protein</fullName>
    </submittedName>
</protein>
<dbReference type="PRINTS" id="PR02008">
    <property type="entry name" value="RCMTFAMILY"/>
</dbReference>
<evidence type="ECO:0000256" key="2">
    <source>
        <dbReference type="ARBA" id="ARBA00022603"/>
    </source>
</evidence>
<comment type="caution">
    <text evidence="6">Lacks conserved residue(s) required for the propagation of feature annotation.</text>
</comment>
<organism evidence="8 9">
    <name type="scientific">Paenibacillus xanthanilyticus</name>
    <dbReference type="NCBI Taxonomy" id="1783531"/>
    <lineage>
        <taxon>Bacteria</taxon>
        <taxon>Bacillati</taxon>
        <taxon>Bacillota</taxon>
        <taxon>Bacilli</taxon>
        <taxon>Bacillales</taxon>
        <taxon>Paenibacillaceae</taxon>
        <taxon>Paenibacillus</taxon>
    </lineage>
</organism>
<dbReference type="PANTHER" id="PTHR22807:SF30">
    <property type="entry name" value="28S RRNA (CYTOSINE(4447)-C(5))-METHYLTRANSFERASE-RELATED"/>
    <property type="match status" value="1"/>
</dbReference>
<dbReference type="Gene3D" id="2.30.130.60">
    <property type="match status" value="1"/>
</dbReference>
<dbReference type="EMBL" id="JBHSAM010000020">
    <property type="protein sequence ID" value="MFC4100061.1"/>
    <property type="molecule type" value="Genomic_DNA"/>
</dbReference>
<dbReference type="Pfam" id="PF17125">
    <property type="entry name" value="Methyltr_RsmF_N"/>
    <property type="match status" value="1"/>
</dbReference>
<comment type="similarity">
    <text evidence="6">Belongs to the class I-like SAM-binding methyltransferase superfamily. RsmB/NOP family.</text>
</comment>
<dbReference type="PROSITE" id="PS51686">
    <property type="entry name" value="SAM_MT_RSMB_NOP"/>
    <property type="match status" value="1"/>
</dbReference>
<dbReference type="CDD" id="cd02440">
    <property type="entry name" value="AdoMet_MTases"/>
    <property type="match status" value="1"/>
</dbReference>
<reference evidence="9" key="1">
    <citation type="journal article" date="2019" name="Int. J. Syst. Evol. Microbiol.">
        <title>The Global Catalogue of Microorganisms (GCM) 10K type strain sequencing project: providing services to taxonomists for standard genome sequencing and annotation.</title>
        <authorList>
            <consortium name="The Broad Institute Genomics Platform"/>
            <consortium name="The Broad Institute Genome Sequencing Center for Infectious Disease"/>
            <person name="Wu L."/>
            <person name="Ma J."/>
        </authorList>
    </citation>
    <scope>NUCLEOTIDE SEQUENCE [LARGE SCALE GENOMIC DNA]</scope>
    <source>
        <strain evidence="9">IBRC-M 10987</strain>
    </source>
</reference>
<keyword evidence="1" id="KW-0963">Cytoplasm</keyword>
<feature type="binding site" evidence="6">
    <location>
        <begin position="114"/>
        <end position="120"/>
    </location>
    <ligand>
        <name>S-adenosyl-L-methionine</name>
        <dbReference type="ChEBI" id="CHEBI:59789"/>
    </ligand>
</feature>
<keyword evidence="9" id="KW-1185">Reference proteome</keyword>
<dbReference type="SUPFAM" id="SSF53335">
    <property type="entry name" value="S-adenosyl-L-methionine-dependent methyltransferases"/>
    <property type="match status" value="1"/>
</dbReference>